<sequence>MEQTVSERQHGGNPGPGETHTNQNLCGPLTDSQAVLLNPRYSKWKLVRAADDQTNTLLSYFGPGSHWIQVQR</sequence>
<protein>
    <submittedName>
        <fullName evidence="2">Uncharacterized protein</fullName>
    </submittedName>
</protein>
<feature type="compositionally biased region" description="Basic and acidic residues" evidence="1">
    <location>
        <begin position="1"/>
        <end position="10"/>
    </location>
</feature>
<feature type="region of interest" description="Disordered" evidence="1">
    <location>
        <begin position="1"/>
        <end position="29"/>
    </location>
</feature>
<evidence type="ECO:0000313" key="2">
    <source>
        <dbReference type="EMBL" id="KAG7479165.1"/>
    </source>
</evidence>
<dbReference type="EMBL" id="JAGKHQ010000020">
    <property type="protein sequence ID" value="KAG7479165.1"/>
    <property type="molecule type" value="Genomic_DNA"/>
</dbReference>
<evidence type="ECO:0000256" key="1">
    <source>
        <dbReference type="SAM" id="MobiDB-lite"/>
    </source>
</evidence>
<reference evidence="2 3" key="1">
    <citation type="journal article" date="2021" name="Sci. Rep.">
        <title>Chromosome anchoring in Senegalese sole (Solea senegalensis) reveals sex-associated markers and genome rearrangements in flatfish.</title>
        <authorList>
            <person name="Guerrero-Cozar I."/>
            <person name="Gomez-Garrido J."/>
            <person name="Berbel C."/>
            <person name="Martinez-Blanch J.F."/>
            <person name="Alioto T."/>
            <person name="Claros M.G."/>
            <person name="Gagnaire P.A."/>
            <person name="Manchado M."/>
        </authorList>
    </citation>
    <scope>NUCLEOTIDE SEQUENCE [LARGE SCALE GENOMIC DNA]</scope>
    <source>
        <strain evidence="2">Sse05_10M</strain>
    </source>
</reference>
<name>A0AAV6PZV0_SOLSE</name>
<proteinExistence type="predicted"/>
<dbReference type="Proteomes" id="UP000693946">
    <property type="component" value="Linkage Group LG8"/>
</dbReference>
<gene>
    <name evidence="2" type="ORF">JOB18_019611</name>
</gene>
<organism evidence="2 3">
    <name type="scientific">Solea senegalensis</name>
    <name type="common">Senegalese sole</name>
    <dbReference type="NCBI Taxonomy" id="28829"/>
    <lineage>
        <taxon>Eukaryota</taxon>
        <taxon>Metazoa</taxon>
        <taxon>Chordata</taxon>
        <taxon>Craniata</taxon>
        <taxon>Vertebrata</taxon>
        <taxon>Euteleostomi</taxon>
        <taxon>Actinopterygii</taxon>
        <taxon>Neopterygii</taxon>
        <taxon>Teleostei</taxon>
        <taxon>Neoteleostei</taxon>
        <taxon>Acanthomorphata</taxon>
        <taxon>Carangaria</taxon>
        <taxon>Pleuronectiformes</taxon>
        <taxon>Pleuronectoidei</taxon>
        <taxon>Soleidae</taxon>
        <taxon>Solea</taxon>
    </lineage>
</organism>
<feature type="compositionally biased region" description="Polar residues" evidence="1">
    <location>
        <begin position="19"/>
        <end position="29"/>
    </location>
</feature>
<evidence type="ECO:0000313" key="3">
    <source>
        <dbReference type="Proteomes" id="UP000693946"/>
    </source>
</evidence>
<keyword evidence="3" id="KW-1185">Reference proteome</keyword>
<accession>A0AAV6PZV0</accession>
<dbReference type="AlphaFoldDB" id="A0AAV6PZV0"/>
<comment type="caution">
    <text evidence="2">The sequence shown here is derived from an EMBL/GenBank/DDBJ whole genome shotgun (WGS) entry which is preliminary data.</text>
</comment>